<dbReference type="EMBL" id="CM035418">
    <property type="protein sequence ID" value="KAH7421455.1"/>
    <property type="molecule type" value="Genomic_DNA"/>
</dbReference>
<dbReference type="Pfam" id="PF06747">
    <property type="entry name" value="CHCH"/>
    <property type="match status" value="1"/>
</dbReference>
<reference evidence="3" key="1">
    <citation type="submission" date="2021-08" db="EMBL/GenBank/DDBJ databases">
        <title>WGS assembly of Ceratopteris richardii.</title>
        <authorList>
            <person name="Marchant D.B."/>
            <person name="Chen G."/>
            <person name="Jenkins J."/>
            <person name="Shu S."/>
            <person name="Leebens-Mack J."/>
            <person name="Grimwood J."/>
            <person name="Schmutz J."/>
            <person name="Soltis P."/>
            <person name="Soltis D."/>
            <person name="Chen Z.-H."/>
        </authorList>
    </citation>
    <scope>NUCLEOTIDE SEQUENCE</scope>
    <source>
        <strain evidence="3">Whitten #5841</strain>
        <tissue evidence="3">Leaf</tissue>
    </source>
</reference>
<sequence length="98" mass="10997">MQSGGAFGGARGLKPIPPEKGVFPLDHFQECKHVMREYLACLKENKSEAEKCRDLSKRYLECRMERNLMAKQDLSELGFTESSVSNNISDGLSVQKNS</sequence>
<dbReference type="AlphaFoldDB" id="A0A8T2TJ42"/>
<dbReference type="PROSITE" id="PS51808">
    <property type="entry name" value="CHCH"/>
    <property type="match status" value="1"/>
</dbReference>
<evidence type="ECO:0000313" key="3">
    <source>
        <dbReference type="EMBL" id="KAH7421455.1"/>
    </source>
</evidence>
<gene>
    <name evidence="3" type="ORF">KP509_13G058000</name>
</gene>
<organism evidence="3 4">
    <name type="scientific">Ceratopteris richardii</name>
    <name type="common">Triangle waterfern</name>
    <dbReference type="NCBI Taxonomy" id="49495"/>
    <lineage>
        <taxon>Eukaryota</taxon>
        <taxon>Viridiplantae</taxon>
        <taxon>Streptophyta</taxon>
        <taxon>Embryophyta</taxon>
        <taxon>Tracheophyta</taxon>
        <taxon>Polypodiopsida</taxon>
        <taxon>Polypodiidae</taxon>
        <taxon>Polypodiales</taxon>
        <taxon>Pteridineae</taxon>
        <taxon>Pteridaceae</taxon>
        <taxon>Parkerioideae</taxon>
        <taxon>Ceratopteris</taxon>
    </lineage>
</organism>
<evidence type="ECO:0000259" key="2">
    <source>
        <dbReference type="Pfam" id="PF06747"/>
    </source>
</evidence>
<keyword evidence="4" id="KW-1185">Reference proteome</keyword>
<accession>A0A8T2TJ42</accession>
<evidence type="ECO:0000313" key="4">
    <source>
        <dbReference type="Proteomes" id="UP000825935"/>
    </source>
</evidence>
<protein>
    <recommendedName>
        <fullName evidence="2">CHCH domain-containing protein</fullName>
    </recommendedName>
</protein>
<dbReference type="PANTHER" id="PTHR47565:SF2">
    <property type="entry name" value="CYTOCHROME C OXIDASE 19-1"/>
    <property type="match status" value="1"/>
</dbReference>
<keyword evidence="1" id="KW-1015">Disulfide bond</keyword>
<dbReference type="OMA" id="GTNDEAC"/>
<name>A0A8T2TJ42_CERRI</name>
<evidence type="ECO:0000256" key="1">
    <source>
        <dbReference type="ARBA" id="ARBA00023157"/>
    </source>
</evidence>
<feature type="domain" description="CHCH" evidence="2">
    <location>
        <begin position="31"/>
        <end position="65"/>
    </location>
</feature>
<dbReference type="InterPro" id="IPR010625">
    <property type="entry name" value="CHCH"/>
</dbReference>
<comment type="caution">
    <text evidence="3">The sequence shown here is derived from an EMBL/GenBank/DDBJ whole genome shotgun (WGS) entry which is preliminary data.</text>
</comment>
<dbReference type="Proteomes" id="UP000825935">
    <property type="component" value="Chromosome 13"/>
</dbReference>
<dbReference type="PANTHER" id="PTHR47565">
    <property type="entry name" value="CYTOCHROME C OXIDASE 19-1"/>
    <property type="match status" value="1"/>
</dbReference>
<proteinExistence type="predicted"/>
<dbReference type="OrthoDB" id="268594at2759"/>